<feature type="domain" description="EDS1 EP" evidence="9">
    <location>
        <begin position="368"/>
        <end position="554"/>
    </location>
</feature>
<dbReference type="CDD" id="cd00519">
    <property type="entry name" value="Lipase_3"/>
    <property type="match status" value="1"/>
</dbReference>
<dbReference type="PANTHER" id="PTHR47090:SF2">
    <property type="entry name" value="PROTEIN EDS1-RELATED"/>
    <property type="match status" value="1"/>
</dbReference>
<dbReference type="EMBL" id="JAAIUW010000003">
    <property type="protein sequence ID" value="KAF7838386.1"/>
    <property type="molecule type" value="Genomic_DNA"/>
</dbReference>
<dbReference type="InterPro" id="IPR041266">
    <property type="entry name" value="EDS1_EP"/>
</dbReference>
<dbReference type="Gene3D" id="3.40.50.1820">
    <property type="entry name" value="alpha/beta hydrolase"/>
    <property type="match status" value="1"/>
</dbReference>
<evidence type="ECO:0000313" key="10">
    <source>
        <dbReference type="EMBL" id="KAF7838386.1"/>
    </source>
</evidence>
<dbReference type="PANTHER" id="PTHR47090">
    <property type="entry name" value="PROTEIN EDS1-RELATED"/>
    <property type="match status" value="1"/>
</dbReference>
<dbReference type="Pfam" id="PF18117">
    <property type="entry name" value="EDS1_EP"/>
    <property type="match status" value="1"/>
</dbReference>
<dbReference type="AlphaFoldDB" id="A0A834X4Z6"/>
<feature type="domain" description="Fungal lipase-type" evidence="8">
    <location>
        <begin position="47"/>
        <end position="192"/>
    </location>
</feature>
<evidence type="ECO:0000259" key="9">
    <source>
        <dbReference type="Pfam" id="PF18117"/>
    </source>
</evidence>
<evidence type="ECO:0000256" key="1">
    <source>
        <dbReference type="ARBA" id="ARBA00004123"/>
    </source>
</evidence>
<evidence type="ECO:0000256" key="2">
    <source>
        <dbReference type="ARBA" id="ARBA00004496"/>
    </source>
</evidence>
<dbReference type="InterPro" id="IPR002921">
    <property type="entry name" value="Fungal_lipase-type"/>
</dbReference>
<comment type="caution">
    <text evidence="10">The sequence shown here is derived from an EMBL/GenBank/DDBJ whole genome shotgun (WGS) entry which is preliminary data.</text>
</comment>
<dbReference type="InterPro" id="IPR029058">
    <property type="entry name" value="AB_hydrolase_fold"/>
</dbReference>
<keyword evidence="6" id="KW-0539">Nucleus</keyword>
<comment type="subcellular location">
    <subcellularLocation>
        <location evidence="2">Cytoplasm</location>
    </subcellularLocation>
    <subcellularLocation>
        <location evidence="1">Nucleus</location>
    </subcellularLocation>
</comment>
<keyword evidence="11" id="KW-1185">Reference proteome</keyword>
<gene>
    <name evidence="10" type="ORF">G2W53_006868</name>
</gene>
<evidence type="ECO:0000256" key="4">
    <source>
        <dbReference type="ARBA" id="ARBA00022801"/>
    </source>
</evidence>
<dbReference type="GO" id="GO:0005634">
    <property type="term" value="C:nucleus"/>
    <property type="evidence" value="ECO:0007669"/>
    <property type="project" value="UniProtKB-SubCell"/>
</dbReference>
<keyword evidence="5" id="KW-0611">Plant defense</keyword>
<dbReference type="OrthoDB" id="426718at2759"/>
<proteinExistence type="predicted"/>
<reference evidence="10" key="1">
    <citation type="submission" date="2020-09" db="EMBL/GenBank/DDBJ databases">
        <title>Genome-Enabled Discovery of Anthraquinone Biosynthesis in Senna tora.</title>
        <authorList>
            <person name="Kang S.-H."/>
            <person name="Pandey R.P."/>
            <person name="Lee C.-M."/>
            <person name="Sim J.-S."/>
            <person name="Jeong J.-T."/>
            <person name="Choi B.-S."/>
            <person name="Jung M."/>
            <person name="Ginzburg D."/>
            <person name="Zhao K."/>
            <person name="Won S.Y."/>
            <person name="Oh T.-J."/>
            <person name="Yu Y."/>
            <person name="Kim N.-H."/>
            <person name="Lee O.R."/>
            <person name="Lee T.-H."/>
            <person name="Bashyal P."/>
            <person name="Kim T.-S."/>
            <person name="Lee W.-H."/>
            <person name="Kawkins C."/>
            <person name="Kim C.-K."/>
            <person name="Kim J.S."/>
            <person name="Ahn B.O."/>
            <person name="Rhee S.Y."/>
            <person name="Sohng J.K."/>
        </authorList>
    </citation>
    <scope>NUCLEOTIDE SEQUENCE</scope>
    <source>
        <tissue evidence="10">Leaf</tissue>
    </source>
</reference>
<keyword evidence="3" id="KW-0963">Cytoplasm</keyword>
<feature type="coiled-coil region" evidence="7">
    <location>
        <begin position="344"/>
        <end position="373"/>
    </location>
</feature>
<dbReference type="GO" id="GO:0006952">
    <property type="term" value="P:defense response"/>
    <property type="evidence" value="ECO:0007669"/>
    <property type="project" value="UniProtKB-KW"/>
</dbReference>
<keyword evidence="7" id="KW-0175">Coiled coil</keyword>
<keyword evidence="4" id="KW-0378">Hydrolase</keyword>
<evidence type="ECO:0000313" key="11">
    <source>
        <dbReference type="Proteomes" id="UP000634136"/>
    </source>
</evidence>
<evidence type="ECO:0000256" key="3">
    <source>
        <dbReference type="ARBA" id="ARBA00022490"/>
    </source>
</evidence>
<dbReference type="GO" id="GO:0016787">
    <property type="term" value="F:hydrolase activity"/>
    <property type="evidence" value="ECO:0007669"/>
    <property type="project" value="UniProtKB-KW"/>
</dbReference>
<dbReference type="InterPro" id="IPR044214">
    <property type="entry name" value="EDS1-like"/>
</dbReference>
<organism evidence="10 11">
    <name type="scientific">Senna tora</name>
    <dbReference type="NCBI Taxonomy" id="362788"/>
    <lineage>
        <taxon>Eukaryota</taxon>
        <taxon>Viridiplantae</taxon>
        <taxon>Streptophyta</taxon>
        <taxon>Embryophyta</taxon>
        <taxon>Tracheophyta</taxon>
        <taxon>Spermatophyta</taxon>
        <taxon>Magnoliopsida</taxon>
        <taxon>eudicotyledons</taxon>
        <taxon>Gunneridae</taxon>
        <taxon>Pentapetalae</taxon>
        <taxon>rosids</taxon>
        <taxon>fabids</taxon>
        <taxon>Fabales</taxon>
        <taxon>Fabaceae</taxon>
        <taxon>Caesalpinioideae</taxon>
        <taxon>Cassia clade</taxon>
        <taxon>Senna</taxon>
    </lineage>
</organism>
<dbReference type="GO" id="GO:0006629">
    <property type="term" value="P:lipid metabolic process"/>
    <property type="evidence" value="ECO:0007669"/>
    <property type="project" value="InterPro"/>
</dbReference>
<evidence type="ECO:0000256" key="7">
    <source>
        <dbReference type="SAM" id="Coils"/>
    </source>
</evidence>
<dbReference type="SUPFAM" id="SSF53474">
    <property type="entry name" value="alpha/beta-Hydrolases"/>
    <property type="match status" value="1"/>
</dbReference>
<sequence length="565" mass="64176">MAVERLGDSIGIREELIKKATSLAFKAHKSPEKPYLLEKIRSSELIITFSGSWTIPDWFSDNNFGETPINLTLFPSLRSIGNDEPALVNKAFLLRFETILNNSSLKSDVNKAMAEKKKIVFAGHSSGAPMAILASLWTLEHHRNASNPPFCVTFGSPLIGNHILPHATRREDWSRYFVHFLTRYDVVPRISLSPLSSLHHETLAAILHLFNPKSKPPSSSAHGRIGLAEFYGGVTRNAAAVTSHRACSLMGSTNLLLETVASLVVLSPYRPFGTFVWCTGNGRMVVVRNSEAESLEMQSVVYLEKLEDLPLSGDCNADDNAATIDQALNDLGLGTRARLCMRAAGELEKQKSRNEAKIDKAKAESTMKELEDYKEVSRIQGVGYYDAFKLQKEPRDFQANVKRLVLAGVWDEVIEMLKRHELPDEFEGKQEWIELGTRFRRLVEPLDIGNYYRHLKNEDTGPYMVRARPKRYRYTQRWLEHARRLPGGSCSESCFWAEVEELSVFKSNKGSSYDEELKRRVVKLEEDVKRWSEEELPRDVFLEGSSFTKWWKKLPQDYKAGILQC</sequence>
<dbReference type="Pfam" id="PF01764">
    <property type="entry name" value="Lipase_3"/>
    <property type="match status" value="1"/>
</dbReference>
<name>A0A834X4Z6_9FABA</name>
<evidence type="ECO:0000259" key="8">
    <source>
        <dbReference type="Pfam" id="PF01764"/>
    </source>
</evidence>
<protein>
    <submittedName>
        <fullName evidence="10">Protein EDS1-like</fullName>
    </submittedName>
</protein>
<evidence type="ECO:0000256" key="6">
    <source>
        <dbReference type="ARBA" id="ARBA00023242"/>
    </source>
</evidence>
<dbReference type="Proteomes" id="UP000634136">
    <property type="component" value="Unassembled WGS sequence"/>
</dbReference>
<dbReference type="GO" id="GO:0005737">
    <property type="term" value="C:cytoplasm"/>
    <property type="evidence" value="ECO:0007669"/>
    <property type="project" value="UniProtKB-SubCell"/>
</dbReference>
<evidence type="ECO:0000256" key="5">
    <source>
        <dbReference type="ARBA" id="ARBA00022821"/>
    </source>
</evidence>
<accession>A0A834X4Z6</accession>